<dbReference type="Proteomes" id="UP000198609">
    <property type="component" value="Unassembled WGS sequence"/>
</dbReference>
<proteinExistence type="predicted"/>
<sequence>MSSEKRHTAHSNADDGGEYFQFLAFRWDVAKAQQIARTLPVRRLDPQPWYRLLSAVRLDEDHIAHADLERPLILVRIREVGGTALIIDGWHRLARARRDGVADLSAILLDEDQEFEVRIFGGEKSL</sequence>
<gene>
    <name evidence="1" type="ORF">SAMN04490356_0869</name>
</gene>
<dbReference type="AlphaFoldDB" id="A0A1H4KNP9"/>
<dbReference type="EMBL" id="FNST01000002">
    <property type="protein sequence ID" value="SEB60130.1"/>
    <property type="molecule type" value="Genomic_DNA"/>
</dbReference>
<dbReference type="RefSeq" id="WP_093460399.1">
    <property type="nucleotide sequence ID" value="NZ_FNST01000002.1"/>
</dbReference>
<keyword evidence="2" id="KW-1185">Reference proteome</keyword>
<protein>
    <recommendedName>
        <fullName evidence="3">ParB-like nuclease domain-containing protein</fullName>
    </recommendedName>
</protein>
<evidence type="ECO:0008006" key="3">
    <source>
        <dbReference type="Google" id="ProtNLM"/>
    </source>
</evidence>
<evidence type="ECO:0000313" key="1">
    <source>
        <dbReference type="EMBL" id="SEB60130.1"/>
    </source>
</evidence>
<evidence type="ECO:0000313" key="2">
    <source>
        <dbReference type="Proteomes" id="UP000198609"/>
    </source>
</evidence>
<reference evidence="2" key="1">
    <citation type="submission" date="2016-10" db="EMBL/GenBank/DDBJ databases">
        <authorList>
            <person name="Varghese N."/>
            <person name="Submissions S."/>
        </authorList>
    </citation>
    <scope>NUCLEOTIDE SEQUENCE [LARGE SCALE GENOMIC DNA]</scope>
    <source>
        <strain evidence="2">DSM 40318</strain>
    </source>
</reference>
<accession>A0A1H4KNP9</accession>
<name>A0A1H4KNP9_STRMJ</name>
<organism evidence="1 2">
    <name type="scientific">Streptomyces melanosporofaciens</name>
    <dbReference type="NCBI Taxonomy" id="67327"/>
    <lineage>
        <taxon>Bacteria</taxon>
        <taxon>Bacillati</taxon>
        <taxon>Actinomycetota</taxon>
        <taxon>Actinomycetes</taxon>
        <taxon>Kitasatosporales</taxon>
        <taxon>Streptomycetaceae</taxon>
        <taxon>Streptomyces</taxon>
        <taxon>Streptomyces violaceusniger group</taxon>
    </lineage>
</organism>